<feature type="modified residue" description="4-aspartylphosphate" evidence="10">
    <location>
        <position position="54"/>
    </location>
</feature>
<evidence type="ECO:0000256" key="2">
    <source>
        <dbReference type="ARBA" id="ARBA00022490"/>
    </source>
</evidence>
<keyword evidence="2 9" id="KW-0963">Cytoplasm</keyword>
<name>A0ABR7LN87_9ACTN</name>
<feature type="domain" description="Response regulatory" evidence="11">
    <location>
        <begin position="3"/>
        <end position="114"/>
    </location>
</feature>
<keyword evidence="3 10" id="KW-0597">Phosphoprotein</keyword>
<dbReference type="PROSITE" id="PS50110">
    <property type="entry name" value="RESPONSE_REGULATORY"/>
    <property type="match status" value="1"/>
</dbReference>
<sequence length="229" mass="24990">MIRVLVVDDDFRVANLHAAYVSQTPGFEVVGVARTAHSAVELATESDADLVLLDQYLPDAPGTSVIRRVRSDVMMLTAASESDVVREALRLGAVNYLLKPFTESDLVGRLRAYARFRAQIEARQSLEQPEIDRAARTLHGGDLIDAILPKGRSVHTAQLIEDAVRTAQHPVSAAEVADTVGISRGTAQRYLSDLAAQGRVVVALRYGTSGRPEHLYSWDAPAVARSHRR</sequence>
<keyword evidence="13" id="KW-1185">Reference proteome</keyword>
<dbReference type="PIRSF" id="PIRSF006171">
    <property type="entry name" value="RR_citrat_malat"/>
    <property type="match status" value="1"/>
</dbReference>
<comment type="subcellular location">
    <subcellularLocation>
        <location evidence="1 9">Cytoplasm</location>
    </subcellularLocation>
</comment>
<dbReference type="Pfam" id="PF09339">
    <property type="entry name" value="HTH_IclR"/>
    <property type="match status" value="1"/>
</dbReference>
<accession>A0ABR7LN87</accession>
<comment type="caution">
    <text evidence="12">The sequence shown here is derived from an EMBL/GenBank/DDBJ whole genome shotgun (WGS) entry which is preliminary data.</text>
</comment>
<dbReference type="Proteomes" id="UP000805614">
    <property type="component" value="Unassembled WGS sequence"/>
</dbReference>
<evidence type="ECO:0000256" key="7">
    <source>
        <dbReference type="ARBA" id="ARBA00023159"/>
    </source>
</evidence>
<protein>
    <recommendedName>
        <fullName evidence="9">Transcriptional regulatory protein</fullName>
    </recommendedName>
</protein>
<dbReference type="InterPro" id="IPR051271">
    <property type="entry name" value="2C-system_Tx_regulators"/>
</dbReference>
<evidence type="ECO:0000256" key="4">
    <source>
        <dbReference type="ARBA" id="ARBA00023012"/>
    </source>
</evidence>
<evidence type="ECO:0000256" key="9">
    <source>
        <dbReference type="PIRNR" id="PIRNR006171"/>
    </source>
</evidence>
<dbReference type="InterPro" id="IPR036390">
    <property type="entry name" value="WH_DNA-bd_sf"/>
</dbReference>
<dbReference type="InterPro" id="IPR005471">
    <property type="entry name" value="Tscrpt_reg_IclR_N"/>
</dbReference>
<evidence type="ECO:0000259" key="11">
    <source>
        <dbReference type="PROSITE" id="PS50110"/>
    </source>
</evidence>
<keyword evidence="8 9" id="KW-0804">Transcription</keyword>
<evidence type="ECO:0000256" key="1">
    <source>
        <dbReference type="ARBA" id="ARBA00004496"/>
    </source>
</evidence>
<dbReference type="InterPro" id="IPR001789">
    <property type="entry name" value="Sig_transdc_resp-reg_receiver"/>
</dbReference>
<evidence type="ECO:0000313" key="12">
    <source>
        <dbReference type="EMBL" id="MBC6466298.1"/>
    </source>
</evidence>
<dbReference type="InterPro" id="IPR036388">
    <property type="entry name" value="WH-like_DNA-bd_sf"/>
</dbReference>
<dbReference type="Gene3D" id="3.40.50.2300">
    <property type="match status" value="1"/>
</dbReference>
<dbReference type="RefSeq" id="WP_187243299.1">
    <property type="nucleotide sequence ID" value="NZ_BAAAOK010000071.1"/>
</dbReference>
<dbReference type="EMBL" id="JABVEC010000007">
    <property type="protein sequence ID" value="MBC6466298.1"/>
    <property type="molecule type" value="Genomic_DNA"/>
</dbReference>
<dbReference type="SMART" id="SM00448">
    <property type="entry name" value="REC"/>
    <property type="match status" value="1"/>
</dbReference>
<evidence type="ECO:0000256" key="3">
    <source>
        <dbReference type="ARBA" id="ARBA00022553"/>
    </source>
</evidence>
<dbReference type="PANTHER" id="PTHR45526:SF1">
    <property type="entry name" value="TRANSCRIPTIONAL REGULATORY PROTEIN DCUR-RELATED"/>
    <property type="match status" value="1"/>
</dbReference>
<organism evidence="12 13">
    <name type="scientific">Actinomadura alba</name>
    <dbReference type="NCBI Taxonomy" id="406431"/>
    <lineage>
        <taxon>Bacteria</taxon>
        <taxon>Bacillati</taxon>
        <taxon>Actinomycetota</taxon>
        <taxon>Actinomycetes</taxon>
        <taxon>Streptosporangiales</taxon>
        <taxon>Thermomonosporaceae</taxon>
        <taxon>Actinomadura</taxon>
    </lineage>
</organism>
<dbReference type="SUPFAM" id="SSF46785">
    <property type="entry name" value="Winged helix' DNA-binding domain"/>
    <property type="match status" value="1"/>
</dbReference>
<keyword evidence="5 9" id="KW-0805">Transcription regulation</keyword>
<keyword evidence="4 9" id="KW-0902">Two-component regulatory system</keyword>
<dbReference type="SUPFAM" id="SSF52172">
    <property type="entry name" value="CheY-like"/>
    <property type="match status" value="1"/>
</dbReference>
<dbReference type="Pfam" id="PF00072">
    <property type="entry name" value="Response_reg"/>
    <property type="match status" value="1"/>
</dbReference>
<proteinExistence type="predicted"/>
<keyword evidence="7 9" id="KW-0010">Activator</keyword>
<reference evidence="12 13" key="1">
    <citation type="submission" date="2020-06" db="EMBL/GenBank/DDBJ databases">
        <title>Actinomadura xiongansis sp. nov., isolated from soil of Baiyangdian.</title>
        <authorList>
            <person name="Zhang X."/>
        </authorList>
    </citation>
    <scope>NUCLEOTIDE SEQUENCE [LARGE SCALE GENOMIC DNA]</scope>
    <source>
        <strain evidence="12 13">HBUM206468</strain>
    </source>
</reference>
<dbReference type="PANTHER" id="PTHR45526">
    <property type="entry name" value="TRANSCRIPTIONAL REGULATORY PROTEIN DPIA"/>
    <property type="match status" value="1"/>
</dbReference>
<dbReference type="InterPro" id="IPR011006">
    <property type="entry name" value="CheY-like_superfamily"/>
</dbReference>
<gene>
    <name evidence="12" type="ORF">HKK74_12410</name>
</gene>
<keyword evidence="6 9" id="KW-0238">DNA-binding</keyword>
<dbReference type="InterPro" id="IPR024187">
    <property type="entry name" value="Sig_transdc_resp-reg_cit/mal"/>
</dbReference>
<evidence type="ECO:0000256" key="6">
    <source>
        <dbReference type="ARBA" id="ARBA00023125"/>
    </source>
</evidence>
<dbReference type="Gene3D" id="1.10.10.10">
    <property type="entry name" value="Winged helix-like DNA-binding domain superfamily/Winged helix DNA-binding domain"/>
    <property type="match status" value="1"/>
</dbReference>
<evidence type="ECO:0000256" key="5">
    <source>
        <dbReference type="ARBA" id="ARBA00023015"/>
    </source>
</evidence>
<evidence type="ECO:0000256" key="8">
    <source>
        <dbReference type="ARBA" id="ARBA00023163"/>
    </source>
</evidence>
<evidence type="ECO:0000256" key="10">
    <source>
        <dbReference type="PROSITE-ProRule" id="PRU00169"/>
    </source>
</evidence>
<evidence type="ECO:0000313" key="13">
    <source>
        <dbReference type="Proteomes" id="UP000805614"/>
    </source>
</evidence>